<organism evidence="2 3">
    <name type="scientific">Phanerochaete sordida</name>
    <dbReference type="NCBI Taxonomy" id="48140"/>
    <lineage>
        <taxon>Eukaryota</taxon>
        <taxon>Fungi</taxon>
        <taxon>Dikarya</taxon>
        <taxon>Basidiomycota</taxon>
        <taxon>Agaricomycotina</taxon>
        <taxon>Agaricomycetes</taxon>
        <taxon>Polyporales</taxon>
        <taxon>Phanerochaetaceae</taxon>
        <taxon>Phanerochaete</taxon>
    </lineage>
</organism>
<keyword evidence="3" id="KW-1185">Reference proteome</keyword>
<feature type="region of interest" description="Disordered" evidence="1">
    <location>
        <begin position="826"/>
        <end position="1029"/>
    </location>
</feature>
<feature type="compositionally biased region" description="Low complexity" evidence="1">
    <location>
        <begin position="911"/>
        <end position="933"/>
    </location>
</feature>
<feature type="compositionally biased region" description="Low complexity" evidence="1">
    <location>
        <begin position="295"/>
        <end position="311"/>
    </location>
</feature>
<feature type="compositionally biased region" description="Low complexity" evidence="1">
    <location>
        <begin position="1003"/>
        <end position="1018"/>
    </location>
</feature>
<feature type="compositionally biased region" description="Acidic residues" evidence="1">
    <location>
        <begin position="672"/>
        <end position="691"/>
    </location>
</feature>
<accession>A0A9P3FX73</accession>
<feature type="compositionally biased region" description="Polar residues" evidence="1">
    <location>
        <begin position="439"/>
        <end position="452"/>
    </location>
</feature>
<feature type="region of interest" description="Disordered" evidence="1">
    <location>
        <begin position="433"/>
        <end position="456"/>
    </location>
</feature>
<feature type="compositionally biased region" description="Polar residues" evidence="1">
    <location>
        <begin position="1019"/>
        <end position="1029"/>
    </location>
</feature>
<feature type="region of interest" description="Disordered" evidence="1">
    <location>
        <begin position="237"/>
        <end position="257"/>
    </location>
</feature>
<reference evidence="2 3" key="1">
    <citation type="submission" date="2021-08" db="EMBL/GenBank/DDBJ databases">
        <title>Draft Genome Sequence of Phanerochaete sordida strain YK-624.</title>
        <authorList>
            <person name="Mori T."/>
            <person name="Dohra H."/>
            <person name="Suzuki T."/>
            <person name="Kawagishi H."/>
            <person name="Hirai H."/>
        </authorList>
    </citation>
    <scope>NUCLEOTIDE SEQUENCE [LARGE SCALE GENOMIC DNA]</scope>
    <source>
        <strain evidence="2 3">YK-624</strain>
    </source>
</reference>
<protein>
    <submittedName>
        <fullName evidence="2">Uncharacterized protein</fullName>
    </submittedName>
</protein>
<feature type="region of interest" description="Disordered" evidence="1">
    <location>
        <begin position="24"/>
        <end position="106"/>
    </location>
</feature>
<feature type="compositionally biased region" description="Low complexity" evidence="1">
    <location>
        <begin position="713"/>
        <end position="735"/>
    </location>
</feature>
<feature type="compositionally biased region" description="Pro residues" evidence="1">
    <location>
        <begin position="67"/>
        <end position="80"/>
    </location>
</feature>
<feature type="compositionally biased region" description="Acidic residues" evidence="1">
    <location>
        <begin position="854"/>
        <end position="871"/>
    </location>
</feature>
<feature type="region of interest" description="Disordered" evidence="1">
    <location>
        <begin position="274"/>
        <end position="349"/>
    </location>
</feature>
<comment type="caution">
    <text evidence="2">The sequence shown here is derived from an EMBL/GenBank/DDBJ whole genome shotgun (WGS) entry which is preliminary data.</text>
</comment>
<feature type="compositionally biased region" description="Low complexity" evidence="1">
    <location>
        <begin position="382"/>
        <end position="404"/>
    </location>
</feature>
<feature type="region of interest" description="Disordered" evidence="1">
    <location>
        <begin position="588"/>
        <end position="609"/>
    </location>
</feature>
<dbReference type="AlphaFoldDB" id="A0A9P3FX73"/>
<feature type="compositionally biased region" description="Low complexity" evidence="1">
    <location>
        <begin position="958"/>
        <end position="983"/>
    </location>
</feature>
<gene>
    <name evidence="2" type="ORF">PsYK624_008480</name>
</gene>
<evidence type="ECO:0000313" key="2">
    <source>
        <dbReference type="EMBL" id="GJE84772.1"/>
    </source>
</evidence>
<feature type="compositionally biased region" description="Basic residues" evidence="1">
    <location>
        <begin position="36"/>
        <end position="48"/>
    </location>
</feature>
<dbReference type="OrthoDB" id="2528184at2759"/>
<name>A0A9P3FX73_9APHY</name>
<dbReference type="EMBL" id="BPQB01000001">
    <property type="protein sequence ID" value="GJE84772.1"/>
    <property type="molecule type" value="Genomic_DNA"/>
</dbReference>
<evidence type="ECO:0000256" key="1">
    <source>
        <dbReference type="SAM" id="MobiDB-lite"/>
    </source>
</evidence>
<proteinExistence type="predicted"/>
<dbReference type="Proteomes" id="UP000703269">
    <property type="component" value="Unassembled WGS sequence"/>
</dbReference>
<evidence type="ECO:0000313" key="3">
    <source>
        <dbReference type="Proteomes" id="UP000703269"/>
    </source>
</evidence>
<feature type="region of interest" description="Disordered" evidence="1">
    <location>
        <begin position="362"/>
        <end position="404"/>
    </location>
</feature>
<feature type="region of interest" description="Disordered" evidence="1">
    <location>
        <begin position="653"/>
        <end position="769"/>
    </location>
</feature>
<sequence>MDFTASATHTLEDNVADKKRLESFSFGGSAPSTSSHHARKLSHSRSHSRNASVSPQNPPLSLAISPLPSPSSPPPSPPSLPAAGNAKRNSHHRRRSSVSTRRESAELMGVSILSTSSSSAEENINLGDKDSIRRRALLTLEGKTDVGAFSKVEIPELGTPELERRFDFPTKPSFPPGIGAGYGAGLGSLGGSKRDSFGKFRASTSSKELLGTLVEEDEEAEDPKAFAFVDEAQATLSPIQEVVPEPTFPSTRPRPTALNLRPLSLASAHALSVTNELPTPEPSPGARPRPGLRALTLSPSLSSDSLTTSDSENPAVMKRHSMIVSTSPSPSFLPPRRQSLSNAVDRSRPQLLRRGSISYVSSSDSVSFHNPGLPTPEMTPTSEQRYSLSSEISSSSSSASRNSRSLSSSEHHFLYQAHAALVQRITDLERALSARPRSRPQSYASEASSLSEPPNDEMLQLLADLKAERDELKRDVEGWRTRLSDSERQVTMLMKRVEVERRESWVARERVGLMEIEKKSLEKTLAEKESWAQEGWAKYEKVQHDLGAALGECQQLRDQVSRYADIQTECCKLAALLAEERKRREEAERELDSLLTTPTPQAVDSKYRTPPVSRTMVYAKRGGLGFRSTDSSGSFTDVESLSDPTERLNFSLKSVEEEDEDDNRALSQSDSSDVENELASYEAEDEDDDYAFEASLSNSSFASDDYPRDVSHLVESSSEEVPSLTSSRSPSSSPVPETPPVQTRDRHRSLSKSWTFPQQAAPAPSADCPTEEVDRFFECLLDVDNSPPIDSRLRSLESSKNLFSQALAAADDEDFPFFIPSAVGVEIPESSSRSTLDVVLEEDEEQEQEKAEPEIAEQSDDGSDIVGEEVDGGIIFTFSPPPDFQGPDDVPSSATKSEPPTPVSPPEVERAVVSPKSSSPSSPSAIPRPAPRVFTAPVSRTPPRASSIPAPRFTASQPASSTPMKKSSPSSSSAPGSKARPASFIPQPRRSPVSNMTPKPVYSTPSKSQSKSRSSMTPLKTSAQKSLRC</sequence>